<feature type="domain" description="UDP-N-acetylglucosamine 2-epimerase" evidence="6">
    <location>
        <begin position="33"/>
        <end position="356"/>
    </location>
</feature>
<evidence type="ECO:0000256" key="3">
    <source>
        <dbReference type="ARBA" id="ARBA00038209"/>
    </source>
</evidence>
<evidence type="ECO:0000256" key="2">
    <source>
        <dbReference type="ARBA" id="ARBA00036080"/>
    </source>
</evidence>
<name>A0A9X3TYU7_9PROT</name>
<dbReference type="EMBL" id="JANWOI010000003">
    <property type="protein sequence ID" value="MDA5194291.1"/>
    <property type="molecule type" value="Genomic_DNA"/>
</dbReference>
<proteinExistence type="inferred from homology"/>
<comment type="caution">
    <text evidence="7">The sequence shown here is derived from an EMBL/GenBank/DDBJ whole genome shotgun (WGS) entry which is preliminary data.</text>
</comment>
<evidence type="ECO:0000313" key="8">
    <source>
        <dbReference type="Proteomes" id="UP001141619"/>
    </source>
</evidence>
<gene>
    <name evidence="7" type="primary">wecB</name>
    <name evidence="7" type="ORF">NYP16_10045</name>
</gene>
<comment type="similarity">
    <text evidence="3 5">Belongs to the UDP-N-acetylglucosamine 2-epimerase family.</text>
</comment>
<evidence type="ECO:0000256" key="5">
    <source>
        <dbReference type="RuleBase" id="RU003513"/>
    </source>
</evidence>
<evidence type="ECO:0000256" key="4">
    <source>
        <dbReference type="ARBA" id="ARBA00038858"/>
    </source>
</evidence>
<evidence type="ECO:0000259" key="6">
    <source>
        <dbReference type="Pfam" id="PF02350"/>
    </source>
</evidence>
<evidence type="ECO:0000256" key="1">
    <source>
        <dbReference type="ARBA" id="ARBA00023235"/>
    </source>
</evidence>
<reference evidence="7" key="2">
    <citation type="journal article" date="2023" name="Syst. Appl. Microbiol.">
        <title>Govania unica gen. nov., sp. nov., a rare biosphere bacterium that represents a novel family in the class Alphaproteobacteria.</title>
        <authorList>
            <person name="Vandamme P."/>
            <person name="Peeters C."/>
            <person name="Hettiarachchi A."/>
            <person name="Cnockaert M."/>
            <person name="Carlier A."/>
        </authorList>
    </citation>
    <scope>NUCLEOTIDE SEQUENCE</scope>
    <source>
        <strain evidence="7">LMG 31809</strain>
    </source>
</reference>
<organism evidence="7 8">
    <name type="scientific">Govanella unica</name>
    <dbReference type="NCBI Taxonomy" id="2975056"/>
    <lineage>
        <taxon>Bacteria</taxon>
        <taxon>Pseudomonadati</taxon>
        <taxon>Pseudomonadota</taxon>
        <taxon>Alphaproteobacteria</taxon>
        <taxon>Emcibacterales</taxon>
        <taxon>Govanellaceae</taxon>
        <taxon>Govanella</taxon>
    </lineage>
</organism>
<dbReference type="Proteomes" id="UP001141619">
    <property type="component" value="Unassembled WGS sequence"/>
</dbReference>
<dbReference type="Pfam" id="PF02350">
    <property type="entry name" value="Epimerase_2"/>
    <property type="match status" value="1"/>
</dbReference>
<dbReference type="Gene3D" id="3.40.50.2000">
    <property type="entry name" value="Glycogen Phosphorylase B"/>
    <property type="match status" value="2"/>
</dbReference>
<dbReference type="SUPFAM" id="SSF53756">
    <property type="entry name" value="UDP-Glycosyltransferase/glycogen phosphorylase"/>
    <property type="match status" value="1"/>
</dbReference>
<sequence>MLTVAVVLGTRPEAVKLCSVVSILRKNSLDYCVTTIATGQHRDAFDVTATALNLPIDINLGLQRQGQSLGALSAALLQSLDEHFARLKPGLVIVQGDTQTAVMAALAASTRRIPVAHVEAGLRSGNPGSPYPEEANRRIIAIAADIHFAPTARARDNLLAEGIDPDRIVVTGNTVIDSLQKFAPKSRPTTNLKNRRKILVTCHRRESWGDGVERICDALTTISGAMRGLDILFILPLAPDVRASITSRLALVEGITLTEPMPYPDFLARMAESDLVMTDSGGVQEEAPTFGVPTVLLRAECDRPEALDGKRSVMAGTDRDNIVSIALRLLEQGRDSTMACSPYGDGCAAERIAAALSRWRQGFLPLLSTADCFAG</sequence>
<dbReference type="InterPro" id="IPR003331">
    <property type="entry name" value="UDP_GlcNAc_Epimerase_2_dom"/>
</dbReference>
<dbReference type="InterPro" id="IPR029767">
    <property type="entry name" value="WecB-like"/>
</dbReference>
<dbReference type="PANTHER" id="PTHR43174">
    <property type="entry name" value="UDP-N-ACETYLGLUCOSAMINE 2-EPIMERASE"/>
    <property type="match status" value="1"/>
</dbReference>
<dbReference type="CDD" id="cd03786">
    <property type="entry name" value="GTB_UDP-GlcNAc_2-Epimerase"/>
    <property type="match status" value="1"/>
</dbReference>
<protein>
    <recommendedName>
        <fullName evidence="4">UDP-N-acetylglucosamine 2-epimerase (non-hydrolyzing)</fullName>
        <ecNumber evidence="4">5.1.3.14</ecNumber>
    </recommendedName>
</protein>
<dbReference type="AlphaFoldDB" id="A0A9X3TYU7"/>
<keyword evidence="8" id="KW-1185">Reference proteome</keyword>
<reference evidence="7" key="1">
    <citation type="submission" date="2022-08" db="EMBL/GenBank/DDBJ databases">
        <authorList>
            <person name="Vandamme P."/>
            <person name="Hettiarachchi A."/>
            <person name="Peeters C."/>
            <person name="Cnockaert M."/>
            <person name="Carlier A."/>
        </authorList>
    </citation>
    <scope>NUCLEOTIDE SEQUENCE</scope>
    <source>
        <strain evidence="7">LMG 31809</strain>
    </source>
</reference>
<dbReference type="PANTHER" id="PTHR43174:SF2">
    <property type="entry name" value="UDP-N-ACETYLGLUCOSAMINE 2-EPIMERASE"/>
    <property type="match status" value="1"/>
</dbReference>
<accession>A0A9X3TYU7</accession>
<dbReference type="NCBIfam" id="TIGR00236">
    <property type="entry name" value="wecB"/>
    <property type="match status" value="1"/>
</dbReference>
<keyword evidence="1 5" id="KW-0413">Isomerase</keyword>
<evidence type="ECO:0000313" key="7">
    <source>
        <dbReference type="EMBL" id="MDA5194291.1"/>
    </source>
</evidence>
<comment type="catalytic activity">
    <reaction evidence="2">
        <text>UDP-N-acetyl-alpha-D-glucosamine = UDP-N-acetyl-alpha-D-mannosamine</text>
        <dbReference type="Rhea" id="RHEA:17213"/>
        <dbReference type="ChEBI" id="CHEBI:57705"/>
        <dbReference type="ChEBI" id="CHEBI:68623"/>
        <dbReference type="EC" id="5.1.3.14"/>
    </reaction>
</comment>
<dbReference type="EC" id="5.1.3.14" evidence="4"/>
<dbReference type="GO" id="GO:0008761">
    <property type="term" value="F:UDP-N-acetylglucosamine 2-epimerase activity"/>
    <property type="evidence" value="ECO:0007669"/>
    <property type="project" value="UniProtKB-EC"/>
</dbReference>
<dbReference type="RefSeq" id="WP_274943994.1">
    <property type="nucleotide sequence ID" value="NZ_JANWOI010000003.1"/>
</dbReference>